<evidence type="ECO:0000313" key="3">
    <source>
        <dbReference type="EMBL" id="CAF5156591.1"/>
    </source>
</evidence>
<dbReference type="Proteomes" id="UP000663873">
    <property type="component" value="Unassembled WGS sequence"/>
</dbReference>
<evidence type="ECO:0000256" key="1">
    <source>
        <dbReference type="SAM" id="MobiDB-lite"/>
    </source>
</evidence>
<dbReference type="AlphaFoldDB" id="A0A822GJ46"/>
<protein>
    <submittedName>
        <fullName evidence="3">Uncharacterized protein</fullName>
    </submittedName>
</protein>
<feature type="compositionally biased region" description="Polar residues" evidence="1">
    <location>
        <begin position="28"/>
        <end position="41"/>
    </location>
</feature>
<dbReference type="EMBL" id="CAJOBR010105895">
    <property type="protein sequence ID" value="CAF5156591.1"/>
    <property type="molecule type" value="Genomic_DNA"/>
</dbReference>
<dbReference type="Proteomes" id="UP000663848">
    <property type="component" value="Unassembled WGS sequence"/>
</dbReference>
<proteinExistence type="predicted"/>
<keyword evidence="5" id="KW-1185">Reference proteome</keyword>
<name>A0A822GJ46_9BILA</name>
<sequence>MVSWENVTNVLNNPSIINENPATIPIDQAQTANSTTASPTNEFIDVN</sequence>
<organism evidence="3 4">
    <name type="scientific">Rotaria socialis</name>
    <dbReference type="NCBI Taxonomy" id="392032"/>
    <lineage>
        <taxon>Eukaryota</taxon>
        <taxon>Metazoa</taxon>
        <taxon>Spiralia</taxon>
        <taxon>Gnathifera</taxon>
        <taxon>Rotifera</taxon>
        <taxon>Eurotatoria</taxon>
        <taxon>Bdelloidea</taxon>
        <taxon>Philodinida</taxon>
        <taxon>Philodinidae</taxon>
        <taxon>Rotaria</taxon>
    </lineage>
</organism>
<evidence type="ECO:0000313" key="4">
    <source>
        <dbReference type="Proteomes" id="UP000663848"/>
    </source>
</evidence>
<evidence type="ECO:0000313" key="2">
    <source>
        <dbReference type="EMBL" id="CAF4581271.1"/>
    </source>
</evidence>
<feature type="non-terminal residue" evidence="3">
    <location>
        <position position="47"/>
    </location>
</feature>
<comment type="caution">
    <text evidence="3">The sequence shown here is derived from an EMBL/GenBank/DDBJ whole genome shotgun (WGS) entry which is preliminary data.</text>
</comment>
<dbReference type="EMBL" id="CAJOBP010015482">
    <property type="protein sequence ID" value="CAF4581271.1"/>
    <property type="molecule type" value="Genomic_DNA"/>
</dbReference>
<gene>
    <name evidence="3" type="ORF">QYT958_LOCUS48919</name>
    <name evidence="2" type="ORF">UJA718_LOCUS30645</name>
</gene>
<feature type="region of interest" description="Disordered" evidence="1">
    <location>
        <begin position="27"/>
        <end position="47"/>
    </location>
</feature>
<reference evidence="3" key="1">
    <citation type="submission" date="2021-02" db="EMBL/GenBank/DDBJ databases">
        <authorList>
            <person name="Nowell W R."/>
        </authorList>
    </citation>
    <scope>NUCLEOTIDE SEQUENCE</scope>
</reference>
<evidence type="ECO:0000313" key="5">
    <source>
        <dbReference type="Proteomes" id="UP000663873"/>
    </source>
</evidence>
<accession>A0A822GJ46</accession>